<gene>
    <name evidence="1" type="ORF">WGH24286_00813</name>
</gene>
<sequence>MEETELYQTLYALIDDSNKQSTRGVRHYNRELLQAVLLSIRHLKENETDDFFNEDALARFILNSWEDHYTGIETPADMATVLEGWILNRKYSIYDVYLPISGIEITKRLKVGALEFITNAEWRENFNTLCEEFNIQKTEKEFFDESLQLPVIKIQVSAFYLKEAITIAKSAAQIILNYLTIKTGNIRQSSYLFQVNTITEIQHLYALAIGHDDGYHRVDQPQQMTLSYKDFIKIITQTDGLLKSIKLISKKITNRIPLTKSEVNLRTALGKQAAAYLDTDNQQKVTLLIAGMEAMLEQPPREVREGIGNQLVHGIVMLLENHQTHAELEDLSTIEENVNELYNMRSRILHGENVYVFKSGLRILDRYLTAIIDEVAGDFNKFNNDAGIANAVKTLRNEKAEKTEQADKV</sequence>
<reference evidence="1 2" key="1">
    <citation type="submission" date="2021-11" db="EMBL/GenBank/DDBJ databases">
        <authorList>
            <person name="Depoorter E."/>
        </authorList>
    </citation>
    <scope>NUCLEOTIDE SEQUENCE [LARGE SCALE GENOMIC DNA]</scope>
    <source>
        <strain evidence="1 2">LMG 24286</strain>
    </source>
</reference>
<evidence type="ECO:0008006" key="3">
    <source>
        <dbReference type="Google" id="ProtNLM"/>
    </source>
</evidence>
<dbReference type="Proteomes" id="UP000789719">
    <property type="component" value="Unassembled WGS sequence"/>
</dbReference>
<keyword evidence="2" id="KW-1185">Reference proteome</keyword>
<proteinExistence type="predicted"/>
<comment type="caution">
    <text evidence="1">The sequence shown here is derived from an EMBL/GenBank/DDBJ whole genome shotgun (WGS) entry which is preliminary data.</text>
</comment>
<protein>
    <recommendedName>
        <fullName evidence="3">Apea-like HEPN domain-containing protein</fullName>
    </recommendedName>
</protein>
<organism evidence="1 2">
    <name type="scientific">Periweissella ghanensis</name>
    <dbReference type="NCBI Taxonomy" id="467997"/>
    <lineage>
        <taxon>Bacteria</taxon>
        <taxon>Bacillati</taxon>
        <taxon>Bacillota</taxon>
        <taxon>Bacilli</taxon>
        <taxon>Lactobacillales</taxon>
        <taxon>Lactobacillaceae</taxon>
        <taxon>Periweissella</taxon>
    </lineage>
</organism>
<dbReference type="RefSeq" id="WP_230098488.1">
    <property type="nucleotide sequence ID" value="NZ_CAKKNT010000008.1"/>
</dbReference>
<evidence type="ECO:0000313" key="2">
    <source>
        <dbReference type="Proteomes" id="UP000789719"/>
    </source>
</evidence>
<evidence type="ECO:0000313" key="1">
    <source>
        <dbReference type="EMBL" id="CAH0418395.1"/>
    </source>
</evidence>
<name>A0ABN8BP62_9LACO</name>
<dbReference type="EMBL" id="CAKKNT010000008">
    <property type="protein sequence ID" value="CAH0418395.1"/>
    <property type="molecule type" value="Genomic_DNA"/>
</dbReference>
<accession>A0ABN8BP62</accession>